<dbReference type="GeneID" id="71854212"/>
<gene>
    <name evidence="2" type="ORF">ACFOZ7_06795</name>
</gene>
<dbReference type="EMBL" id="JBHSDJ010000016">
    <property type="protein sequence ID" value="MFC4246704.1"/>
    <property type="molecule type" value="Genomic_DNA"/>
</dbReference>
<feature type="transmembrane region" description="Helical" evidence="1">
    <location>
        <begin position="106"/>
        <end position="130"/>
    </location>
</feature>
<keyword evidence="1" id="KW-0812">Transmembrane</keyword>
<dbReference type="Proteomes" id="UP001595821">
    <property type="component" value="Unassembled WGS sequence"/>
</dbReference>
<name>A0ABD5NXA6_9EURY</name>
<reference evidence="2 3" key="1">
    <citation type="journal article" date="2014" name="Int. J. Syst. Evol. Microbiol.">
        <title>Complete genome sequence of Corynebacterium casei LMG S-19264T (=DSM 44701T), isolated from a smear-ripened cheese.</title>
        <authorList>
            <consortium name="US DOE Joint Genome Institute (JGI-PGF)"/>
            <person name="Walter F."/>
            <person name="Albersmeier A."/>
            <person name="Kalinowski J."/>
            <person name="Ruckert C."/>
        </authorList>
    </citation>
    <scope>NUCLEOTIDE SEQUENCE [LARGE SCALE GENOMIC DNA]</scope>
    <source>
        <strain evidence="2 3">IBRC-M 10912</strain>
    </source>
</reference>
<dbReference type="RefSeq" id="WP_246966301.1">
    <property type="nucleotide sequence ID" value="NZ_CP095397.1"/>
</dbReference>
<organism evidence="2 3">
    <name type="scientific">Natribaculum luteum</name>
    <dbReference type="NCBI Taxonomy" id="1586232"/>
    <lineage>
        <taxon>Archaea</taxon>
        <taxon>Methanobacteriati</taxon>
        <taxon>Methanobacteriota</taxon>
        <taxon>Stenosarchaea group</taxon>
        <taxon>Halobacteria</taxon>
        <taxon>Halobacteriales</taxon>
        <taxon>Natrialbaceae</taxon>
        <taxon>Natribaculum</taxon>
    </lineage>
</organism>
<evidence type="ECO:0000313" key="2">
    <source>
        <dbReference type="EMBL" id="MFC4246704.1"/>
    </source>
</evidence>
<feature type="transmembrane region" description="Helical" evidence="1">
    <location>
        <begin position="61"/>
        <end position="94"/>
    </location>
</feature>
<dbReference type="Pfam" id="PF13197">
    <property type="entry name" value="DUF4013"/>
    <property type="match status" value="1"/>
</dbReference>
<feature type="transmembrane region" description="Helical" evidence="1">
    <location>
        <begin position="18"/>
        <end position="41"/>
    </location>
</feature>
<dbReference type="InterPro" id="IPR025098">
    <property type="entry name" value="DUF4013"/>
</dbReference>
<accession>A0ABD5NXA6</accession>
<proteinExistence type="predicted"/>
<dbReference type="AlphaFoldDB" id="A0ABD5NXA6"/>
<evidence type="ECO:0000256" key="1">
    <source>
        <dbReference type="SAM" id="Phobius"/>
    </source>
</evidence>
<feature type="transmembrane region" description="Helical" evidence="1">
    <location>
        <begin position="162"/>
        <end position="195"/>
    </location>
</feature>
<sequence length="229" mass="24116">MLEDGLSYPARGDWIGRILIGGVLGFFSFLFVPLFFLLGYFVRVLETSIEGADEPPAFDDWGELFVTGLVAFVITFAYSIVPVVVYSVVVFGLIGAGGAIGGDGGGLLAGLGFLSMLAFLPLLLLIYYIVPAALANYARRGTLGAGFDVDAIKPVVLSVDYLIAVLLPLVVAFVVWIVVGILFATIVGALVVPFVQFYAQVAIFRMFGLAFAEVQGSESTGTGPAAPSV</sequence>
<evidence type="ECO:0000313" key="3">
    <source>
        <dbReference type="Proteomes" id="UP001595821"/>
    </source>
</evidence>
<keyword evidence="1" id="KW-0472">Membrane</keyword>
<comment type="caution">
    <text evidence="2">The sequence shown here is derived from an EMBL/GenBank/DDBJ whole genome shotgun (WGS) entry which is preliminary data.</text>
</comment>
<keyword evidence="1" id="KW-1133">Transmembrane helix</keyword>
<protein>
    <submittedName>
        <fullName evidence="2">DUF4013 domain-containing protein</fullName>
    </submittedName>
</protein>